<evidence type="ECO:0000313" key="18">
    <source>
        <dbReference type="Proteomes" id="UP001597206"/>
    </source>
</evidence>
<dbReference type="InterPro" id="IPR039426">
    <property type="entry name" value="TonB-dep_rcpt-like"/>
</dbReference>
<organism evidence="17 18">
    <name type="scientific">Methylophilus flavus</name>
    <dbReference type="NCBI Taxonomy" id="640084"/>
    <lineage>
        <taxon>Bacteria</taxon>
        <taxon>Pseudomonadati</taxon>
        <taxon>Pseudomonadota</taxon>
        <taxon>Betaproteobacteria</taxon>
        <taxon>Nitrosomonadales</taxon>
        <taxon>Methylophilaceae</taxon>
        <taxon>Methylophilus</taxon>
    </lineage>
</organism>
<sequence length="789" mass="87115">MNDTKIRLAILPVLTCFAQIITTALLVFPASAYADHNEVIELDDISVTGTVDSRITKHPATVETYSRKQIQESVNATTSQQTLKYLPSFQVRERYIGDRNGPLATRTTGTLSSAQTMVYADGILLSNLLGNSFSFPPRWGMVSPEEVESVSILYGPFSALYAGNSFGGVVSMNTRMPTKFEAHATAQAFAQHFELYGTDKTFRGNHETASVGDKVNDLSFWLGVDRLENESQPMQFANALRSTTAPGAAPVVTGAYLDRNERNLNRVTFGATGKDSTEQLNVKLKAAYDISQTVRATYTLGLWDLDSRTDVDSYIKDAAGNPVYNGRVNFNGQRYDISGFSPAEVASFHVMQAIDLKSNTKGFFDWNLTLSDYDYQKDRNSSANAPANGTIAAGNPYLNRIGRIVDMSGTGWTVFDARGTLRPTDGHGDKHEIDVGYHVDQYTLKSDTNNTADWSGSNKGSLFASSRGQTQTQAVYAQDKWQLNPAWAVTFGGRFEHWEASDGLNQTTTGAGLQASRYADKTDNKFSPKLSISFEPVPEWGFRAAFGQAFRFPTVSELYQQITTGTALVQNNPDLKPEEVISSELTAERRFAIGLLRASLFHENKYDALVSQTTTNGNAVPFGSGTCTAGAAGCTFIQNIDHVRTYGIELASEWQDVVVHGLDLMGSATFTHAEIVRNDANPEFEGNKPLRIPRAMIKGVATYHQGHNITYSLAARYSGRQYFYLDNSDSNPDVFGGASKFFIMDVKANYKFADRWTASVGVDNLNNYKAYIFHPYPQRTAYVQIRFNY</sequence>
<dbReference type="PANTHER" id="PTHR30069">
    <property type="entry name" value="TONB-DEPENDENT OUTER MEMBRANE RECEPTOR"/>
    <property type="match status" value="1"/>
</dbReference>
<comment type="similarity">
    <text evidence="2 12 13">Belongs to the TonB-dependent receptor family.</text>
</comment>
<dbReference type="PROSITE" id="PS52016">
    <property type="entry name" value="TONB_DEPENDENT_REC_3"/>
    <property type="match status" value="1"/>
</dbReference>
<evidence type="ECO:0000259" key="16">
    <source>
        <dbReference type="Pfam" id="PF07715"/>
    </source>
</evidence>
<dbReference type="Pfam" id="PF00593">
    <property type="entry name" value="TonB_dep_Rec_b-barrel"/>
    <property type="match status" value="1"/>
</dbReference>
<dbReference type="InterPro" id="IPR036942">
    <property type="entry name" value="Beta-barrel_TonB_sf"/>
</dbReference>
<evidence type="ECO:0000256" key="6">
    <source>
        <dbReference type="ARBA" id="ARBA00022729"/>
    </source>
</evidence>
<evidence type="ECO:0000256" key="11">
    <source>
        <dbReference type="ARBA" id="ARBA00023237"/>
    </source>
</evidence>
<feature type="chain" id="PRO_5045615150" evidence="14">
    <location>
        <begin position="35"/>
        <end position="789"/>
    </location>
</feature>
<keyword evidence="7" id="KW-0406">Ion transport</keyword>
<keyword evidence="10 17" id="KW-0675">Receptor</keyword>
<evidence type="ECO:0000256" key="14">
    <source>
        <dbReference type="SAM" id="SignalP"/>
    </source>
</evidence>
<evidence type="ECO:0000256" key="5">
    <source>
        <dbReference type="ARBA" id="ARBA00022692"/>
    </source>
</evidence>
<accession>A0ABW3PBD0</accession>
<feature type="domain" description="TonB-dependent receptor plug" evidence="16">
    <location>
        <begin position="57"/>
        <end position="169"/>
    </location>
</feature>
<keyword evidence="6 14" id="KW-0732">Signal</keyword>
<evidence type="ECO:0000256" key="3">
    <source>
        <dbReference type="ARBA" id="ARBA00022448"/>
    </source>
</evidence>
<dbReference type="EMBL" id="JBHTLN010000001">
    <property type="protein sequence ID" value="MFD1122093.1"/>
    <property type="molecule type" value="Genomic_DNA"/>
</dbReference>
<dbReference type="Proteomes" id="UP001597206">
    <property type="component" value="Unassembled WGS sequence"/>
</dbReference>
<gene>
    <name evidence="17" type="ORF">ACFQ2T_06230</name>
</gene>
<keyword evidence="18" id="KW-1185">Reference proteome</keyword>
<dbReference type="CDD" id="cd01347">
    <property type="entry name" value="ligand_gated_channel"/>
    <property type="match status" value="1"/>
</dbReference>
<dbReference type="Pfam" id="PF07715">
    <property type="entry name" value="Plug"/>
    <property type="match status" value="1"/>
</dbReference>
<protein>
    <submittedName>
        <fullName evidence="17">TonB-dependent receptor</fullName>
    </submittedName>
</protein>
<evidence type="ECO:0000256" key="10">
    <source>
        <dbReference type="ARBA" id="ARBA00023170"/>
    </source>
</evidence>
<evidence type="ECO:0000256" key="4">
    <source>
        <dbReference type="ARBA" id="ARBA00022452"/>
    </source>
</evidence>
<feature type="domain" description="TonB-dependent receptor-like beta-barrel" evidence="15">
    <location>
        <begin position="300"/>
        <end position="765"/>
    </location>
</feature>
<keyword evidence="9 12" id="KW-0472">Membrane</keyword>
<dbReference type="SUPFAM" id="SSF56935">
    <property type="entry name" value="Porins"/>
    <property type="match status" value="1"/>
</dbReference>
<evidence type="ECO:0000313" key="17">
    <source>
        <dbReference type="EMBL" id="MFD1122093.1"/>
    </source>
</evidence>
<evidence type="ECO:0000256" key="7">
    <source>
        <dbReference type="ARBA" id="ARBA00023065"/>
    </source>
</evidence>
<dbReference type="Gene3D" id="2.40.170.20">
    <property type="entry name" value="TonB-dependent receptor, beta-barrel domain"/>
    <property type="match status" value="1"/>
</dbReference>
<evidence type="ECO:0000256" key="9">
    <source>
        <dbReference type="ARBA" id="ARBA00023136"/>
    </source>
</evidence>
<evidence type="ECO:0000256" key="13">
    <source>
        <dbReference type="RuleBase" id="RU003357"/>
    </source>
</evidence>
<evidence type="ECO:0000256" key="1">
    <source>
        <dbReference type="ARBA" id="ARBA00004571"/>
    </source>
</evidence>
<dbReference type="InterPro" id="IPR037066">
    <property type="entry name" value="Plug_dom_sf"/>
</dbReference>
<reference evidence="18" key="1">
    <citation type="journal article" date="2019" name="Int. J. Syst. Evol. Microbiol.">
        <title>The Global Catalogue of Microorganisms (GCM) 10K type strain sequencing project: providing services to taxonomists for standard genome sequencing and annotation.</title>
        <authorList>
            <consortium name="The Broad Institute Genomics Platform"/>
            <consortium name="The Broad Institute Genome Sequencing Center for Infectious Disease"/>
            <person name="Wu L."/>
            <person name="Ma J."/>
        </authorList>
    </citation>
    <scope>NUCLEOTIDE SEQUENCE [LARGE SCALE GENOMIC DNA]</scope>
    <source>
        <strain evidence="18">CCUG 58411</strain>
    </source>
</reference>
<feature type="signal peptide" evidence="14">
    <location>
        <begin position="1"/>
        <end position="34"/>
    </location>
</feature>
<keyword evidence="11 12" id="KW-0998">Cell outer membrane</keyword>
<keyword evidence="3 12" id="KW-0813">Transport</keyword>
<proteinExistence type="inferred from homology"/>
<dbReference type="Gene3D" id="2.170.130.10">
    <property type="entry name" value="TonB-dependent receptor, plug domain"/>
    <property type="match status" value="1"/>
</dbReference>
<keyword evidence="8 13" id="KW-0798">TonB box</keyword>
<dbReference type="RefSeq" id="WP_379031953.1">
    <property type="nucleotide sequence ID" value="NZ_JBHTLN010000001.1"/>
</dbReference>
<comment type="caution">
    <text evidence="17">The sequence shown here is derived from an EMBL/GenBank/DDBJ whole genome shotgun (WGS) entry which is preliminary data.</text>
</comment>
<keyword evidence="5 12" id="KW-0812">Transmembrane</keyword>
<evidence type="ECO:0000256" key="8">
    <source>
        <dbReference type="ARBA" id="ARBA00023077"/>
    </source>
</evidence>
<dbReference type="InterPro" id="IPR012910">
    <property type="entry name" value="Plug_dom"/>
</dbReference>
<comment type="subcellular location">
    <subcellularLocation>
        <location evidence="1 12">Cell outer membrane</location>
        <topology evidence="1 12">Multi-pass membrane protein</topology>
    </subcellularLocation>
</comment>
<evidence type="ECO:0000256" key="2">
    <source>
        <dbReference type="ARBA" id="ARBA00009810"/>
    </source>
</evidence>
<evidence type="ECO:0000256" key="12">
    <source>
        <dbReference type="PROSITE-ProRule" id="PRU01360"/>
    </source>
</evidence>
<name>A0ABW3PBD0_9PROT</name>
<dbReference type="InterPro" id="IPR000531">
    <property type="entry name" value="Beta-barrel_TonB"/>
</dbReference>
<dbReference type="PANTHER" id="PTHR30069:SF53">
    <property type="entry name" value="COLICIN I RECEPTOR-RELATED"/>
    <property type="match status" value="1"/>
</dbReference>
<keyword evidence="4 12" id="KW-1134">Transmembrane beta strand</keyword>
<evidence type="ECO:0000259" key="15">
    <source>
        <dbReference type="Pfam" id="PF00593"/>
    </source>
</evidence>